<dbReference type="Proteomes" id="UP000569914">
    <property type="component" value="Unassembled WGS sequence"/>
</dbReference>
<dbReference type="EMBL" id="JACCBU010000001">
    <property type="protein sequence ID" value="NYE75385.1"/>
    <property type="molecule type" value="Genomic_DNA"/>
</dbReference>
<evidence type="ECO:0000313" key="2">
    <source>
        <dbReference type="Proteomes" id="UP000569914"/>
    </source>
</evidence>
<dbReference type="Pfam" id="PF13671">
    <property type="entry name" value="AAA_33"/>
    <property type="match status" value="1"/>
</dbReference>
<protein>
    <submittedName>
        <fullName evidence="1">Putative kinase</fullName>
    </submittedName>
</protein>
<reference evidence="1 2" key="1">
    <citation type="submission" date="2020-07" db="EMBL/GenBank/DDBJ databases">
        <title>Sequencing the genomes of 1000 actinobacteria strains.</title>
        <authorList>
            <person name="Klenk H.-P."/>
        </authorList>
    </citation>
    <scope>NUCLEOTIDE SEQUENCE [LARGE SCALE GENOMIC DNA]</scope>
    <source>
        <strain evidence="1 2">DSM 22083</strain>
    </source>
</reference>
<comment type="caution">
    <text evidence="1">The sequence shown here is derived from an EMBL/GenBank/DDBJ whole genome shotgun (WGS) entry which is preliminary data.</text>
</comment>
<dbReference type="Gene3D" id="3.40.50.300">
    <property type="entry name" value="P-loop containing nucleotide triphosphate hydrolases"/>
    <property type="match status" value="1"/>
</dbReference>
<dbReference type="InterPro" id="IPR027417">
    <property type="entry name" value="P-loop_NTPase"/>
</dbReference>
<keyword evidence="2" id="KW-1185">Reference proteome</keyword>
<accession>A0A7Y9IEN8</accession>
<dbReference type="GO" id="GO:0016301">
    <property type="term" value="F:kinase activity"/>
    <property type="evidence" value="ECO:0007669"/>
    <property type="project" value="UniProtKB-KW"/>
</dbReference>
<dbReference type="SUPFAM" id="SSF52540">
    <property type="entry name" value="P-loop containing nucleoside triphosphate hydrolases"/>
    <property type="match status" value="1"/>
</dbReference>
<proteinExistence type="predicted"/>
<name>A0A7Y9IEN8_9ACTN</name>
<keyword evidence="1" id="KW-0808">Transferase</keyword>
<keyword evidence="1" id="KW-0418">Kinase</keyword>
<evidence type="ECO:0000313" key="1">
    <source>
        <dbReference type="EMBL" id="NYE75385.1"/>
    </source>
</evidence>
<gene>
    <name evidence="1" type="ORF">BKA15_006714</name>
</gene>
<organism evidence="1 2">
    <name type="scientific">Microlunatus parietis</name>
    <dbReference type="NCBI Taxonomy" id="682979"/>
    <lineage>
        <taxon>Bacteria</taxon>
        <taxon>Bacillati</taxon>
        <taxon>Actinomycetota</taxon>
        <taxon>Actinomycetes</taxon>
        <taxon>Propionibacteriales</taxon>
        <taxon>Propionibacteriaceae</taxon>
        <taxon>Microlunatus</taxon>
    </lineage>
</organism>
<sequence>MGKNEAVPTPANDGQPGGLLIVISGPSAAGKTTVGCELATRRERAIHIDGDVIQRLVVSGSVTMEIPPPPGALDQLRLRFAAALAVADLYRAAGFDAILSDNLFGEEARRFIVSALESDPSWPLHFVMLDPSIEAIRERYRRRPGGGYSNTLTPEVLKDAVESTPRVGLRLDTTGQTVTQTVDEVLARLAEAVVDPASLRAAG</sequence>
<dbReference type="AlphaFoldDB" id="A0A7Y9IEN8"/>
<dbReference type="RefSeq" id="WP_179757899.1">
    <property type="nucleotide sequence ID" value="NZ_JACCBU010000001.1"/>
</dbReference>